<protein>
    <recommendedName>
        <fullName evidence="9">Fe2OG dioxygenase domain-containing protein</fullName>
    </recommendedName>
</protein>
<feature type="region of interest" description="Disordered" evidence="7">
    <location>
        <begin position="1"/>
        <end position="36"/>
    </location>
</feature>
<dbReference type="InterPro" id="IPR006620">
    <property type="entry name" value="Pro_4_hyd_alph"/>
</dbReference>
<dbReference type="InterPro" id="IPR044862">
    <property type="entry name" value="Pro_4_hyd_alph_FE2OG_OXY"/>
</dbReference>
<evidence type="ECO:0000256" key="8">
    <source>
        <dbReference type="SAM" id="Phobius"/>
    </source>
</evidence>
<dbReference type="InterPro" id="IPR045054">
    <property type="entry name" value="P4HA-like"/>
</dbReference>
<dbReference type="PANTHER" id="PTHR10869">
    <property type="entry name" value="PROLYL 4-HYDROXYLASE ALPHA SUBUNIT"/>
    <property type="match status" value="1"/>
</dbReference>
<feature type="transmembrane region" description="Helical" evidence="8">
    <location>
        <begin position="43"/>
        <end position="62"/>
    </location>
</feature>
<dbReference type="GO" id="GO:0005506">
    <property type="term" value="F:iron ion binding"/>
    <property type="evidence" value="ECO:0007669"/>
    <property type="project" value="InterPro"/>
</dbReference>
<keyword evidence="2" id="KW-0479">Metal-binding</keyword>
<evidence type="ECO:0000313" key="11">
    <source>
        <dbReference type="Proteomes" id="UP001374579"/>
    </source>
</evidence>
<dbReference type="Pfam" id="PF13640">
    <property type="entry name" value="2OG-FeII_Oxy_3"/>
    <property type="match status" value="1"/>
</dbReference>
<organism evidence="10 11">
    <name type="scientific">Littorina saxatilis</name>
    <dbReference type="NCBI Taxonomy" id="31220"/>
    <lineage>
        <taxon>Eukaryota</taxon>
        <taxon>Metazoa</taxon>
        <taxon>Spiralia</taxon>
        <taxon>Lophotrochozoa</taxon>
        <taxon>Mollusca</taxon>
        <taxon>Gastropoda</taxon>
        <taxon>Caenogastropoda</taxon>
        <taxon>Littorinimorpha</taxon>
        <taxon>Littorinoidea</taxon>
        <taxon>Littorinidae</taxon>
        <taxon>Littorina</taxon>
    </lineage>
</organism>
<keyword evidence="11" id="KW-1185">Reference proteome</keyword>
<evidence type="ECO:0000256" key="2">
    <source>
        <dbReference type="ARBA" id="ARBA00022723"/>
    </source>
</evidence>
<keyword evidence="8" id="KW-0472">Membrane</keyword>
<feature type="domain" description="Fe2OG dioxygenase" evidence="9">
    <location>
        <begin position="509"/>
        <end position="612"/>
    </location>
</feature>
<evidence type="ECO:0000256" key="4">
    <source>
        <dbReference type="ARBA" id="ARBA00022964"/>
    </source>
</evidence>
<feature type="compositionally biased region" description="Basic and acidic residues" evidence="7">
    <location>
        <begin position="263"/>
        <end position="284"/>
    </location>
</feature>
<accession>A0AAN9BNU1</accession>
<dbReference type="EMBL" id="JBAMIC010000003">
    <property type="protein sequence ID" value="KAK7109433.1"/>
    <property type="molecule type" value="Genomic_DNA"/>
</dbReference>
<keyword evidence="3" id="KW-0847">Vitamin C</keyword>
<keyword evidence="8" id="KW-1133">Transmembrane helix</keyword>
<comment type="cofactor">
    <cofactor evidence="1">
        <name>L-ascorbate</name>
        <dbReference type="ChEBI" id="CHEBI:38290"/>
    </cofactor>
</comment>
<evidence type="ECO:0000256" key="6">
    <source>
        <dbReference type="ARBA" id="ARBA00023004"/>
    </source>
</evidence>
<keyword evidence="5" id="KW-0560">Oxidoreductase</keyword>
<feature type="compositionally biased region" description="Low complexity" evidence="7">
    <location>
        <begin position="120"/>
        <end position="131"/>
    </location>
</feature>
<dbReference type="GO" id="GO:0004656">
    <property type="term" value="F:procollagen-proline 4-dioxygenase activity"/>
    <property type="evidence" value="ECO:0007669"/>
    <property type="project" value="TreeGrafter"/>
</dbReference>
<sequence length="669" mass="74552">MARRRPPPKRPSSIPSSLTRKNSDTRRLVNPGPSFTGTEMTGFVRAILLGALVAGVVAFLFYPDISRLLQHWEIDTAVQQPDLPNAKAAKSNGGNTPEAGQAKTDPKTSRKVRSVKENKSTSTSKSTSTTSNGDGSPPKKAKAPKRAEAPPPQETEETLECTCQQTNAPEPPTPPPPKKVKTNPKKTKPPVKTDLMEDEEEEVEEDSEVELMEIEEPIEFIELEAEEEVSPDSTGPVSLKDGEAITFTPLSPGDEDVIRLGGRPKDGKQASSSREKRHSDKPKPDASGTSSSAKNSSAKNDTSTTKSKKPHTANSSDKDSRNSSQKQNITPQESKSQKSTESQANAAENPENEDLPEEVRNFKPTFLKTFTPKKIFADGRRIPPVELIPQKDTNSTVKVFLFNDFLSDAECDGLRRVHDKHVQEMNTQPLLCFDSISTLRKHLDDVRHKVHVTPQDFVKGTKCLNETFSQQLGQWMSGNWSYSTAFYPGESRFSTIFEKRVQQAMGLDPLNGGKFQITSYPQGKAYKAHTDCVLDGTDPRDRVASVLVYLDDVEEGGETKFPELGIWVKPRKGRALVWNNMSPQGACEPHSLHVASKVDQGSKYILIRWYYYKSFYSLGKRPPEPTLPTRSAATPRVSCDDYDNGSCRWYDEWNNDHLLDYEYKKYTLI</sequence>
<feature type="compositionally biased region" description="Low complexity" evidence="7">
    <location>
        <begin position="332"/>
        <end position="343"/>
    </location>
</feature>
<keyword evidence="8" id="KW-0812">Transmembrane</keyword>
<comment type="caution">
    <text evidence="10">The sequence shown here is derived from an EMBL/GenBank/DDBJ whole genome shotgun (WGS) entry which is preliminary data.</text>
</comment>
<keyword evidence="4" id="KW-0223">Dioxygenase</keyword>
<feature type="compositionally biased region" description="Polar residues" evidence="7">
    <location>
        <begin position="322"/>
        <end position="331"/>
    </location>
</feature>
<dbReference type="Gene3D" id="2.60.120.620">
    <property type="entry name" value="q2cbj1_9rhob like domain"/>
    <property type="match status" value="1"/>
</dbReference>
<evidence type="ECO:0000259" key="9">
    <source>
        <dbReference type="PROSITE" id="PS51471"/>
    </source>
</evidence>
<feature type="compositionally biased region" description="Low complexity" evidence="7">
    <location>
        <begin position="285"/>
        <end position="303"/>
    </location>
</feature>
<dbReference type="GO" id="GO:0005783">
    <property type="term" value="C:endoplasmic reticulum"/>
    <property type="evidence" value="ECO:0007669"/>
    <property type="project" value="TreeGrafter"/>
</dbReference>
<dbReference type="PANTHER" id="PTHR10869:SF180">
    <property type="entry name" value="FE2OG DIOXYGENASE DOMAIN-CONTAINING PROTEIN"/>
    <property type="match status" value="1"/>
</dbReference>
<feature type="compositionally biased region" description="Basic residues" evidence="7">
    <location>
        <begin position="178"/>
        <end position="189"/>
    </location>
</feature>
<dbReference type="GO" id="GO:0031418">
    <property type="term" value="F:L-ascorbic acid binding"/>
    <property type="evidence" value="ECO:0007669"/>
    <property type="project" value="UniProtKB-KW"/>
</dbReference>
<gene>
    <name evidence="10" type="ORF">V1264_013476</name>
</gene>
<keyword evidence="6" id="KW-0408">Iron</keyword>
<evidence type="ECO:0000256" key="5">
    <source>
        <dbReference type="ARBA" id="ARBA00023002"/>
    </source>
</evidence>
<feature type="region of interest" description="Disordered" evidence="7">
    <location>
        <begin position="84"/>
        <end position="359"/>
    </location>
</feature>
<dbReference type="Proteomes" id="UP001374579">
    <property type="component" value="Unassembled WGS sequence"/>
</dbReference>
<feature type="compositionally biased region" description="Basic and acidic residues" evidence="7">
    <location>
        <begin position="104"/>
        <end position="119"/>
    </location>
</feature>
<dbReference type="AlphaFoldDB" id="A0AAN9BNU1"/>
<reference evidence="10 11" key="1">
    <citation type="submission" date="2024-02" db="EMBL/GenBank/DDBJ databases">
        <title>Chromosome-scale genome assembly of the rough periwinkle Littorina saxatilis.</title>
        <authorList>
            <person name="De Jode A."/>
            <person name="Faria R."/>
            <person name="Formenti G."/>
            <person name="Sims Y."/>
            <person name="Smith T.P."/>
            <person name="Tracey A."/>
            <person name="Wood J.M.D."/>
            <person name="Zagrodzka Z.B."/>
            <person name="Johannesson K."/>
            <person name="Butlin R.K."/>
            <person name="Leder E.H."/>
        </authorList>
    </citation>
    <scope>NUCLEOTIDE SEQUENCE [LARGE SCALE GENOMIC DNA]</scope>
    <source>
        <strain evidence="10">Snail1</strain>
        <tissue evidence="10">Muscle</tissue>
    </source>
</reference>
<feature type="compositionally biased region" description="Acidic residues" evidence="7">
    <location>
        <begin position="196"/>
        <end position="230"/>
    </location>
</feature>
<evidence type="ECO:0000256" key="1">
    <source>
        <dbReference type="ARBA" id="ARBA00001961"/>
    </source>
</evidence>
<dbReference type="PROSITE" id="PS51471">
    <property type="entry name" value="FE2OG_OXY"/>
    <property type="match status" value="1"/>
</dbReference>
<dbReference type="InterPro" id="IPR005123">
    <property type="entry name" value="Oxoglu/Fe-dep_dioxygenase_dom"/>
</dbReference>
<name>A0AAN9BNU1_9CAEN</name>
<evidence type="ECO:0000256" key="3">
    <source>
        <dbReference type="ARBA" id="ARBA00022896"/>
    </source>
</evidence>
<dbReference type="SMART" id="SM00702">
    <property type="entry name" value="P4Hc"/>
    <property type="match status" value="1"/>
</dbReference>
<dbReference type="FunFam" id="2.60.120.620:FF:000054">
    <property type="entry name" value="Prolyl 4-hydroxylase subunit alpha-1"/>
    <property type="match status" value="1"/>
</dbReference>
<proteinExistence type="predicted"/>
<evidence type="ECO:0000313" key="10">
    <source>
        <dbReference type="EMBL" id="KAK7109433.1"/>
    </source>
</evidence>
<evidence type="ECO:0000256" key="7">
    <source>
        <dbReference type="SAM" id="MobiDB-lite"/>
    </source>
</evidence>